<keyword evidence="1" id="KW-0479">Metal-binding</keyword>
<name>A0AAN9YF07_9PEZI</name>
<dbReference type="GO" id="GO:0016567">
    <property type="term" value="P:protein ubiquitination"/>
    <property type="evidence" value="ECO:0007669"/>
    <property type="project" value="InterPro"/>
</dbReference>
<reference evidence="7 8" key="1">
    <citation type="journal article" date="2023" name="PLoS ONE">
        <title>Cytospora paraplurivora sp. nov. isolated from orchards with fruit tree decline syndrome in Ontario, Canada.</title>
        <authorList>
            <person name="Ilyukhin E."/>
            <person name="Nguyen H.D.T."/>
            <person name="Castle A.J."/>
            <person name="Ellouze W."/>
        </authorList>
    </citation>
    <scope>NUCLEOTIDE SEQUENCE [LARGE SCALE GENOMIC DNA]</scope>
    <source>
        <strain evidence="7 8">FDS-564</strain>
    </source>
</reference>
<protein>
    <recommendedName>
        <fullName evidence="6">IBR domain-containing protein</fullName>
    </recommendedName>
</protein>
<evidence type="ECO:0000313" key="7">
    <source>
        <dbReference type="EMBL" id="KAK7738311.1"/>
    </source>
</evidence>
<gene>
    <name evidence="7" type="ORF">SLS53_006118</name>
</gene>
<dbReference type="PANTHER" id="PTHR11685">
    <property type="entry name" value="RBR FAMILY RING FINGER AND IBR DOMAIN-CONTAINING"/>
    <property type="match status" value="1"/>
</dbReference>
<dbReference type="EMBL" id="JAJSPL020000026">
    <property type="protein sequence ID" value="KAK7738311.1"/>
    <property type="molecule type" value="Genomic_DNA"/>
</dbReference>
<comment type="caution">
    <text evidence="7">The sequence shown here is derived from an EMBL/GenBank/DDBJ whole genome shotgun (WGS) entry which is preliminary data.</text>
</comment>
<dbReference type="Pfam" id="PF01485">
    <property type="entry name" value="IBR"/>
    <property type="match status" value="1"/>
</dbReference>
<evidence type="ECO:0000256" key="1">
    <source>
        <dbReference type="ARBA" id="ARBA00022723"/>
    </source>
</evidence>
<organism evidence="7 8">
    <name type="scientific">Cytospora paraplurivora</name>
    <dbReference type="NCBI Taxonomy" id="2898453"/>
    <lineage>
        <taxon>Eukaryota</taxon>
        <taxon>Fungi</taxon>
        <taxon>Dikarya</taxon>
        <taxon>Ascomycota</taxon>
        <taxon>Pezizomycotina</taxon>
        <taxon>Sordariomycetes</taxon>
        <taxon>Sordariomycetidae</taxon>
        <taxon>Diaporthales</taxon>
        <taxon>Cytosporaceae</taxon>
        <taxon>Cytospora</taxon>
    </lineage>
</organism>
<evidence type="ECO:0000256" key="2">
    <source>
        <dbReference type="ARBA" id="ARBA00022771"/>
    </source>
</evidence>
<dbReference type="CDD" id="cd20335">
    <property type="entry name" value="BRcat_RBR"/>
    <property type="match status" value="1"/>
</dbReference>
<accession>A0AAN9YF07</accession>
<dbReference type="PROSITE" id="PS00518">
    <property type="entry name" value="ZF_RING_1"/>
    <property type="match status" value="1"/>
</dbReference>
<feature type="region of interest" description="Disordered" evidence="5">
    <location>
        <begin position="374"/>
        <end position="394"/>
    </location>
</feature>
<evidence type="ECO:0000313" key="8">
    <source>
        <dbReference type="Proteomes" id="UP001320245"/>
    </source>
</evidence>
<dbReference type="InterPro" id="IPR017907">
    <property type="entry name" value="Znf_RING_CS"/>
</dbReference>
<feature type="region of interest" description="Disordered" evidence="5">
    <location>
        <begin position="133"/>
        <end position="153"/>
    </location>
</feature>
<evidence type="ECO:0000256" key="5">
    <source>
        <dbReference type="SAM" id="MobiDB-lite"/>
    </source>
</evidence>
<dbReference type="Proteomes" id="UP001320245">
    <property type="component" value="Unassembled WGS sequence"/>
</dbReference>
<dbReference type="SUPFAM" id="SSF57850">
    <property type="entry name" value="RING/U-box"/>
    <property type="match status" value="1"/>
</dbReference>
<evidence type="ECO:0000259" key="6">
    <source>
        <dbReference type="Pfam" id="PF01485"/>
    </source>
</evidence>
<feature type="domain" description="IBR" evidence="6">
    <location>
        <begin position="237"/>
        <end position="293"/>
    </location>
</feature>
<dbReference type="AlphaFoldDB" id="A0AAN9YF07"/>
<sequence>MAATSYADALRSTPAEYQSRAVDQGNQNGDVPNNLKAAADLDDAVLEAHDTISADSAMALSIAKAVREDKEAIAAAQAEKRQGTEDREMALRLERRGSIGLATPRNSGQPTCTPNHEADVDDELIRKIGALHNNANEDDHDNPGPRAGSCSSSVDARTVRPALKQRVCAACDDHVPLHGLAICPCSHEYCGGCIERIVVNSLTDEASWPPRCCRQQIPVEEPHIRIFLSEQVEGQYFTKKLEMDTPNRVYCHRAECSRFIPPRRIRNDIGACPTCEAKTCTVCKAAAHEGLDCADDEADQQMLALARQEGWKQCFSCHSMVALIAGCNHISKYRDPFSESHLLAGFGTHDADSFAHRKHAGAVPNSATAVVRGGTRGHVHARRSTQTHTPSIMP</sequence>
<evidence type="ECO:0000256" key="4">
    <source>
        <dbReference type="ARBA" id="ARBA00022833"/>
    </source>
</evidence>
<dbReference type="GO" id="GO:0004842">
    <property type="term" value="F:ubiquitin-protein transferase activity"/>
    <property type="evidence" value="ECO:0007669"/>
    <property type="project" value="InterPro"/>
</dbReference>
<evidence type="ECO:0000256" key="3">
    <source>
        <dbReference type="ARBA" id="ARBA00022786"/>
    </source>
</evidence>
<keyword evidence="4" id="KW-0862">Zinc</keyword>
<proteinExistence type="predicted"/>
<dbReference type="InterPro" id="IPR031127">
    <property type="entry name" value="E3_UB_ligase_RBR"/>
</dbReference>
<feature type="compositionally biased region" description="Basic residues" evidence="5">
    <location>
        <begin position="375"/>
        <end position="385"/>
    </location>
</feature>
<keyword evidence="2" id="KW-0863">Zinc-finger</keyword>
<keyword evidence="8" id="KW-1185">Reference proteome</keyword>
<keyword evidence="3" id="KW-0833">Ubl conjugation pathway</keyword>
<dbReference type="GO" id="GO:0008270">
    <property type="term" value="F:zinc ion binding"/>
    <property type="evidence" value="ECO:0007669"/>
    <property type="project" value="UniProtKB-KW"/>
</dbReference>
<dbReference type="InterPro" id="IPR002867">
    <property type="entry name" value="IBR_dom"/>
</dbReference>